<evidence type="ECO:0000259" key="5">
    <source>
        <dbReference type="PROSITE" id="PS50977"/>
    </source>
</evidence>
<keyword evidence="2 4" id="KW-0238">DNA-binding</keyword>
<dbReference type="EMBL" id="MLIK01000019">
    <property type="protein sequence ID" value="OHU21251.1"/>
    <property type="molecule type" value="Genomic_DNA"/>
</dbReference>
<dbReference type="SUPFAM" id="SSF48498">
    <property type="entry name" value="Tetracyclin repressor-like, C-terminal domain"/>
    <property type="match status" value="1"/>
</dbReference>
<dbReference type="InterPro" id="IPR001647">
    <property type="entry name" value="HTH_TetR"/>
</dbReference>
<evidence type="ECO:0000313" key="6">
    <source>
        <dbReference type="EMBL" id="OHU21251.1"/>
    </source>
</evidence>
<evidence type="ECO:0000313" key="7">
    <source>
        <dbReference type="Proteomes" id="UP000179616"/>
    </source>
</evidence>
<evidence type="ECO:0000256" key="1">
    <source>
        <dbReference type="ARBA" id="ARBA00023015"/>
    </source>
</evidence>
<feature type="DNA-binding region" description="H-T-H motif" evidence="4">
    <location>
        <begin position="19"/>
        <end position="38"/>
    </location>
</feature>
<name>A0A1S1L681_9MYCO</name>
<dbReference type="PRINTS" id="PR00455">
    <property type="entry name" value="HTHTETR"/>
</dbReference>
<dbReference type="InterPro" id="IPR036271">
    <property type="entry name" value="Tet_transcr_reg_TetR-rel_C_sf"/>
</dbReference>
<dbReference type="PANTHER" id="PTHR47506">
    <property type="entry name" value="TRANSCRIPTIONAL REGULATORY PROTEIN"/>
    <property type="match status" value="1"/>
</dbReference>
<dbReference type="InterPro" id="IPR009057">
    <property type="entry name" value="Homeodomain-like_sf"/>
</dbReference>
<dbReference type="GO" id="GO:0003677">
    <property type="term" value="F:DNA binding"/>
    <property type="evidence" value="ECO:0007669"/>
    <property type="project" value="UniProtKB-UniRule"/>
</dbReference>
<protein>
    <recommendedName>
        <fullName evidence="5">HTH tetR-type domain-containing protein</fullName>
    </recommendedName>
</protein>
<evidence type="ECO:0000256" key="4">
    <source>
        <dbReference type="PROSITE-ProRule" id="PRU00335"/>
    </source>
</evidence>
<dbReference type="AlphaFoldDB" id="A0A1S1L681"/>
<evidence type="ECO:0000256" key="2">
    <source>
        <dbReference type="ARBA" id="ARBA00023125"/>
    </source>
</evidence>
<dbReference type="Gene3D" id="1.10.357.10">
    <property type="entry name" value="Tetracycline Repressor, domain 2"/>
    <property type="match status" value="1"/>
</dbReference>
<dbReference type="Proteomes" id="UP000179616">
    <property type="component" value="Unassembled WGS sequence"/>
</dbReference>
<dbReference type="PANTHER" id="PTHR47506:SF1">
    <property type="entry name" value="HTH-TYPE TRANSCRIPTIONAL REGULATOR YJDC"/>
    <property type="match status" value="1"/>
</dbReference>
<dbReference type="RefSeq" id="WP_070937718.1">
    <property type="nucleotide sequence ID" value="NZ_MLIK01000019.1"/>
</dbReference>
<keyword evidence="3" id="KW-0804">Transcription</keyword>
<reference evidence="6 7" key="1">
    <citation type="submission" date="2016-10" db="EMBL/GenBank/DDBJ databases">
        <title>Evaluation of Human, Veterinary and Environmental Mycobacterium chelonae Isolates by Core Genome Phylogenomic Analysis, Targeted Gene Comparison, and Anti-microbial Susceptibility Patterns: A Tale of Mistaken Identities.</title>
        <authorList>
            <person name="Fogelson S.B."/>
            <person name="Camus A.C."/>
            <person name="Lorenz W."/>
            <person name="Vasireddy R."/>
            <person name="Vasireddy S."/>
            <person name="Smith T."/>
            <person name="Brown-Elliott B.A."/>
            <person name="Wallace R.J.Jr."/>
            <person name="Hasan N.A."/>
            <person name="Reischl U."/>
            <person name="Sanchez S."/>
        </authorList>
    </citation>
    <scope>NUCLEOTIDE SEQUENCE [LARGE SCALE GENOMIC DNA]</scope>
    <source>
        <strain evidence="6 7">1559</strain>
    </source>
</reference>
<dbReference type="PROSITE" id="PS50977">
    <property type="entry name" value="HTH_TETR_2"/>
    <property type="match status" value="1"/>
</dbReference>
<organism evidence="6 7">
    <name type="scientific">Mycobacteroides franklinii</name>
    <dbReference type="NCBI Taxonomy" id="948102"/>
    <lineage>
        <taxon>Bacteria</taxon>
        <taxon>Bacillati</taxon>
        <taxon>Actinomycetota</taxon>
        <taxon>Actinomycetes</taxon>
        <taxon>Mycobacteriales</taxon>
        <taxon>Mycobacteriaceae</taxon>
        <taxon>Mycobacteroides</taxon>
    </lineage>
</organism>
<dbReference type="SUPFAM" id="SSF46689">
    <property type="entry name" value="Homeodomain-like"/>
    <property type="match status" value="1"/>
</dbReference>
<dbReference type="GeneID" id="57167382"/>
<feature type="domain" description="HTH tetR-type" evidence="5">
    <location>
        <begin position="1"/>
        <end position="56"/>
    </location>
</feature>
<dbReference type="Pfam" id="PF00440">
    <property type="entry name" value="TetR_N"/>
    <property type="match status" value="1"/>
</dbReference>
<comment type="caution">
    <text evidence="6">The sequence shown here is derived from an EMBL/GenBank/DDBJ whole genome shotgun (WGS) entry which is preliminary data.</text>
</comment>
<evidence type="ECO:0000256" key="3">
    <source>
        <dbReference type="ARBA" id="ARBA00023163"/>
    </source>
</evidence>
<gene>
    <name evidence="6" type="ORF">BKG76_11280</name>
</gene>
<accession>A0A1S1L681</accession>
<keyword evidence="1" id="KW-0805">Transcription regulation</keyword>
<proteinExistence type="predicted"/>
<sequence>MILDVAAALFDERGIQAVGMQQIIDSAGCGKAVLYREFPTKDDLVTAYLERYTTTWDKVRERVAQEHPGDPGAQLVAVVRWTAEQAVMPSYRGCPVHNTHAEFPDPSHPAHVMALRYAQRIRNAMTEIAREAGASDPEKLADRLVLVIDGVSVSGATLGDKGPAQAAVAFAEDLVRAATHL</sequence>
<dbReference type="OrthoDB" id="4214267at2"/>